<keyword evidence="2" id="KW-1185">Reference proteome</keyword>
<organism evidence="1 2">
    <name type="scientific">Neoroseomonas lacus</name>
    <dbReference type="NCBI Taxonomy" id="287609"/>
    <lineage>
        <taxon>Bacteria</taxon>
        <taxon>Pseudomonadati</taxon>
        <taxon>Pseudomonadota</taxon>
        <taxon>Alphaproteobacteria</taxon>
        <taxon>Acetobacterales</taxon>
        <taxon>Acetobacteraceae</taxon>
        <taxon>Neoroseomonas</taxon>
    </lineage>
</organism>
<dbReference type="RefSeq" id="WP_188967058.1">
    <property type="nucleotide sequence ID" value="NZ_BMKW01000005.1"/>
</dbReference>
<reference evidence="1" key="1">
    <citation type="journal article" date="2014" name="Int. J. Syst. Evol. Microbiol.">
        <title>Complete genome sequence of Corynebacterium casei LMG S-19264T (=DSM 44701T), isolated from a smear-ripened cheese.</title>
        <authorList>
            <consortium name="US DOE Joint Genome Institute (JGI-PGF)"/>
            <person name="Walter F."/>
            <person name="Albersmeier A."/>
            <person name="Kalinowski J."/>
            <person name="Ruckert C."/>
        </authorList>
    </citation>
    <scope>NUCLEOTIDE SEQUENCE</scope>
    <source>
        <strain evidence="1">CGMCC 1.3617</strain>
    </source>
</reference>
<evidence type="ECO:0000313" key="2">
    <source>
        <dbReference type="Proteomes" id="UP000661507"/>
    </source>
</evidence>
<evidence type="ECO:0000313" key="1">
    <source>
        <dbReference type="EMBL" id="GGJ13989.1"/>
    </source>
</evidence>
<gene>
    <name evidence="1" type="ORF">GCM10011320_21520</name>
</gene>
<sequence>MNDQEQLSMAEQGPPVIMVERGAMIRLLSRSLTLAKLEGATGLDPAGGAPSLECMLAEIGIEVARAETLWPPIHSAHEGYAVILEEFDELKEHVWANQKRRDVVAMRKEAVQLAAMAVRFLRDVCDGGRERA</sequence>
<dbReference type="AlphaFoldDB" id="A0A917NNL1"/>
<dbReference type="EMBL" id="BMKW01000005">
    <property type="protein sequence ID" value="GGJ13989.1"/>
    <property type="molecule type" value="Genomic_DNA"/>
</dbReference>
<reference evidence="1" key="2">
    <citation type="submission" date="2020-09" db="EMBL/GenBank/DDBJ databases">
        <authorList>
            <person name="Sun Q."/>
            <person name="Zhou Y."/>
        </authorList>
    </citation>
    <scope>NUCLEOTIDE SEQUENCE</scope>
    <source>
        <strain evidence="1">CGMCC 1.3617</strain>
    </source>
</reference>
<name>A0A917NNL1_9PROT</name>
<protein>
    <submittedName>
        <fullName evidence="1">Uncharacterized protein</fullName>
    </submittedName>
</protein>
<comment type="caution">
    <text evidence="1">The sequence shown here is derived from an EMBL/GenBank/DDBJ whole genome shotgun (WGS) entry which is preliminary data.</text>
</comment>
<proteinExistence type="predicted"/>
<dbReference type="Proteomes" id="UP000661507">
    <property type="component" value="Unassembled WGS sequence"/>
</dbReference>
<accession>A0A917NNL1</accession>